<evidence type="ECO:0000313" key="1">
    <source>
        <dbReference type="EMBL" id="KAH9360501.1"/>
    </source>
</evidence>
<gene>
    <name evidence="1" type="ORF">HPB48_008300</name>
</gene>
<dbReference type="Proteomes" id="UP000821853">
    <property type="component" value="Chromosome 1"/>
</dbReference>
<dbReference type="VEuPathDB" id="VectorBase:HLOH_051383"/>
<protein>
    <submittedName>
        <fullName evidence="1">Uncharacterized protein</fullName>
    </submittedName>
</protein>
<dbReference type="OrthoDB" id="10454042at2759"/>
<keyword evidence="2" id="KW-1185">Reference proteome</keyword>
<proteinExistence type="predicted"/>
<dbReference type="EMBL" id="JABSTR010000001">
    <property type="protein sequence ID" value="KAH9360501.1"/>
    <property type="molecule type" value="Genomic_DNA"/>
</dbReference>
<comment type="caution">
    <text evidence="1">The sequence shown here is derived from an EMBL/GenBank/DDBJ whole genome shotgun (WGS) entry which is preliminary data.</text>
</comment>
<dbReference type="AlphaFoldDB" id="A0A9J6FC29"/>
<accession>A0A9J6FC29</accession>
<reference evidence="1 2" key="1">
    <citation type="journal article" date="2020" name="Cell">
        <title>Large-Scale Comparative Analyses of Tick Genomes Elucidate Their Genetic Diversity and Vector Capacities.</title>
        <authorList>
            <consortium name="Tick Genome and Microbiome Consortium (TIGMIC)"/>
            <person name="Jia N."/>
            <person name="Wang J."/>
            <person name="Shi W."/>
            <person name="Du L."/>
            <person name="Sun Y."/>
            <person name="Zhan W."/>
            <person name="Jiang J.F."/>
            <person name="Wang Q."/>
            <person name="Zhang B."/>
            <person name="Ji P."/>
            <person name="Bell-Sakyi L."/>
            <person name="Cui X.M."/>
            <person name="Yuan T.T."/>
            <person name="Jiang B.G."/>
            <person name="Yang W.F."/>
            <person name="Lam T.T."/>
            <person name="Chang Q.C."/>
            <person name="Ding S.J."/>
            <person name="Wang X.J."/>
            <person name="Zhu J.G."/>
            <person name="Ruan X.D."/>
            <person name="Zhao L."/>
            <person name="Wei J.T."/>
            <person name="Ye R.Z."/>
            <person name="Que T.C."/>
            <person name="Du C.H."/>
            <person name="Zhou Y.H."/>
            <person name="Cheng J.X."/>
            <person name="Dai P.F."/>
            <person name="Guo W.B."/>
            <person name="Han X.H."/>
            <person name="Huang E.J."/>
            <person name="Li L.F."/>
            <person name="Wei W."/>
            <person name="Gao Y.C."/>
            <person name="Liu J.Z."/>
            <person name="Shao H.Z."/>
            <person name="Wang X."/>
            <person name="Wang C.C."/>
            <person name="Yang T.C."/>
            <person name="Huo Q.B."/>
            <person name="Li W."/>
            <person name="Chen H.Y."/>
            <person name="Chen S.E."/>
            <person name="Zhou L.G."/>
            <person name="Ni X.B."/>
            <person name="Tian J.H."/>
            <person name="Sheng Y."/>
            <person name="Liu T."/>
            <person name="Pan Y.S."/>
            <person name="Xia L.Y."/>
            <person name="Li J."/>
            <person name="Zhao F."/>
            <person name="Cao W.C."/>
        </authorList>
    </citation>
    <scope>NUCLEOTIDE SEQUENCE [LARGE SCALE GENOMIC DNA]</scope>
    <source>
        <strain evidence="1">HaeL-2018</strain>
    </source>
</reference>
<evidence type="ECO:0000313" key="2">
    <source>
        <dbReference type="Proteomes" id="UP000821853"/>
    </source>
</evidence>
<organism evidence="1 2">
    <name type="scientific">Haemaphysalis longicornis</name>
    <name type="common">Bush tick</name>
    <dbReference type="NCBI Taxonomy" id="44386"/>
    <lineage>
        <taxon>Eukaryota</taxon>
        <taxon>Metazoa</taxon>
        <taxon>Ecdysozoa</taxon>
        <taxon>Arthropoda</taxon>
        <taxon>Chelicerata</taxon>
        <taxon>Arachnida</taxon>
        <taxon>Acari</taxon>
        <taxon>Parasitiformes</taxon>
        <taxon>Ixodida</taxon>
        <taxon>Ixodoidea</taxon>
        <taxon>Ixodidae</taxon>
        <taxon>Haemaphysalinae</taxon>
        <taxon>Haemaphysalis</taxon>
    </lineage>
</organism>
<name>A0A9J6FC29_HAELO</name>
<sequence length="84" mass="9506">MRCSFKWCGINTILDGSEHHKLNDGLASIDNRALMERDSLADEALKLIFNSASDESFDGFTDSDYFIKQARPVLVFCSCFQDSF</sequence>